<organism evidence="1 2">
    <name type="scientific">Araneus ventricosus</name>
    <name type="common">Orbweaver spider</name>
    <name type="synonym">Epeira ventricosa</name>
    <dbReference type="NCBI Taxonomy" id="182803"/>
    <lineage>
        <taxon>Eukaryota</taxon>
        <taxon>Metazoa</taxon>
        <taxon>Ecdysozoa</taxon>
        <taxon>Arthropoda</taxon>
        <taxon>Chelicerata</taxon>
        <taxon>Arachnida</taxon>
        <taxon>Araneae</taxon>
        <taxon>Araneomorphae</taxon>
        <taxon>Entelegynae</taxon>
        <taxon>Araneoidea</taxon>
        <taxon>Araneidae</taxon>
        <taxon>Araneus</taxon>
    </lineage>
</organism>
<evidence type="ECO:0000313" key="2">
    <source>
        <dbReference type="Proteomes" id="UP000499080"/>
    </source>
</evidence>
<reference evidence="1 2" key="1">
    <citation type="journal article" date="2019" name="Sci. Rep.">
        <title>Orb-weaving spider Araneus ventricosus genome elucidates the spidroin gene catalogue.</title>
        <authorList>
            <person name="Kono N."/>
            <person name="Nakamura H."/>
            <person name="Ohtoshi R."/>
            <person name="Moran D.A.P."/>
            <person name="Shinohara A."/>
            <person name="Yoshida Y."/>
            <person name="Fujiwara M."/>
            <person name="Mori M."/>
            <person name="Tomita M."/>
            <person name="Arakawa K."/>
        </authorList>
    </citation>
    <scope>NUCLEOTIDE SEQUENCE [LARGE SCALE GENOMIC DNA]</scope>
</reference>
<dbReference type="AlphaFoldDB" id="A0A4Y2I699"/>
<comment type="caution">
    <text evidence="1">The sequence shown here is derived from an EMBL/GenBank/DDBJ whole genome shotgun (WGS) entry which is preliminary data.</text>
</comment>
<gene>
    <name evidence="1" type="ORF">AVEN_30065_1</name>
</gene>
<protein>
    <submittedName>
        <fullName evidence="1">Uncharacterized protein</fullName>
    </submittedName>
</protein>
<sequence>MIFDKLKELELDLSVDKCKGLAFRSITHCRQRCAQNVFNRYPIVTNMESRFPAMLVLWLGREFYRGKYGILAAALCRPLTLAKNRRFQKMRPFSRYLYQEMKYA</sequence>
<keyword evidence="2" id="KW-1185">Reference proteome</keyword>
<accession>A0A4Y2I699</accession>
<dbReference type="Proteomes" id="UP000499080">
    <property type="component" value="Unassembled WGS sequence"/>
</dbReference>
<name>A0A4Y2I699_ARAVE</name>
<proteinExistence type="predicted"/>
<dbReference type="OrthoDB" id="415822at2759"/>
<dbReference type="EMBL" id="BGPR01002422">
    <property type="protein sequence ID" value="GBM73183.1"/>
    <property type="molecule type" value="Genomic_DNA"/>
</dbReference>
<evidence type="ECO:0000313" key="1">
    <source>
        <dbReference type="EMBL" id="GBM73183.1"/>
    </source>
</evidence>